<name>A0AAP3AMA6_RIEAN</name>
<reference evidence="1" key="1">
    <citation type="submission" date="2022-10" db="EMBL/GenBank/DDBJ databases">
        <title>Sifting through the core-genome to identify putative cross-protective antigens against Riemerella anatipestifer.</title>
        <authorList>
            <person name="Zheng X."/>
            <person name="Zhang W."/>
        </authorList>
    </citation>
    <scope>NUCLEOTIDE SEQUENCE</scope>
    <source>
        <strain evidence="1">ZWRA178</strain>
    </source>
</reference>
<evidence type="ECO:0000313" key="2">
    <source>
        <dbReference type="Proteomes" id="UP001207440"/>
    </source>
</evidence>
<dbReference type="Proteomes" id="UP001207440">
    <property type="component" value="Unassembled WGS sequence"/>
</dbReference>
<comment type="caution">
    <text evidence="1">The sequence shown here is derived from an EMBL/GenBank/DDBJ whole genome shotgun (WGS) entry which is preliminary data.</text>
</comment>
<dbReference type="RefSeq" id="WP_214193979.1">
    <property type="nucleotide sequence ID" value="NZ_CP081925.1"/>
</dbReference>
<evidence type="ECO:0000313" key="1">
    <source>
        <dbReference type="EMBL" id="MCW0524222.1"/>
    </source>
</evidence>
<sequence>MGINTSSPNATLEIKPNTTNLLGATNEGIIVPKLSKTRVAKMSSPQEGTLVYVVDDAKAEDGGGTIASYTGTDTKVEEIIGRGYYFFNGTKWVAASNGSSIKNIRRDDRTVITIDKDENGISYDKPDYFVHLTGDPTLIKFPAPEKSKGRVLCFYNPSWNGIIIEPQPLEQMGVLDASMTACYISDGVVWMNATEY</sequence>
<organism evidence="1 2">
    <name type="scientific">Riemerella anatipestifer</name>
    <name type="common">Moraxella anatipestifer</name>
    <dbReference type="NCBI Taxonomy" id="34085"/>
    <lineage>
        <taxon>Bacteria</taxon>
        <taxon>Pseudomonadati</taxon>
        <taxon>Bacteroidota</taxon>
        <taxon>Flavobacteriia</taxon>
        <taxon>Flavobacteriales</taxon>
        <taxon>Weeksellaceae</taxon>
        <taxon>Riemerella</taxon>
    </lineage>
</organism>
<protein>
    <submittedName>
        <fullName evidence="1">Uncharacterized protein</fullName>
    </submittedName>
</protein>
<accession>A0AAP3AMA6</accession>
<proteinExistence type="predicted"/>
<dbReference type="AlphaFoldDB" id="A0AAP3AMA6"/>
<dbReference type="EMBL" id="JAOZYT010000046">
    <property type="protein sequence ID" value="MCW0524222.1"/>
    <property type="molecule type" value="Genomic_DNA"/>
</dbReference>
<gene>
    <name evidence="1" type="ORF">OKE68_07845</name>
</gene>